<feature type="transmembrane region" description="Helical" evidence="6">
    <location>
        <begin position="12"/>
        <end position="33"/>
    </location>
</feature>
<dbReference type="STRING" id="582744.Msip34_2445"/>
<comment type="subcellular location">
    <subcellularLocation>
        <location evidence="1">Cell membrane</location>
        <topology evidence="1">Multi-pass membrane protein</topology>
    </subcellularLocation>
</comment>
<dbReference type="EMBL" id="CP001674">
    <property type="protein sequence ID" value="ACT51682.1"/>
    <property type="molecule type" value="Genomic_DNA"/>
</dbReference>
<evidence type="ECO:0000313" key="9">
    <source>
        <dbReference type="Proteomes" id="UP000002743"/>
    </source>
</evidence>
<reference evidence="9" key="1">
    <citation type="submission" date="2009-07" db="EMBL/GenBank/DDBJ databases">
        <title>Complete sequence of chromosome of Methylovorus sp. SIP3-4.</title>
        <authorList>
            <person name="Lucas S."/>
            <person name="Copeland A."/>
            <person name="Lapidus A."/>
            <person name="Glavina del Rio T."/>
            <person name="Tice H."/>
            <person name="Bruce D."/>
            <person name="Goodwin L."/>
            <person name="Pitluck S."/>
            <person name="Clum A."/>
            <person name="Larimer F."/>
            <person name="Land M."/>
            <person name="Hauser L."/>
            <person name="Kyrpides N."/>
            <person name="Mikhailova N."/>
            <person name="Kayluzhnaya M."/>
            <person name="Chistoserdova L."/>
        </authorList>
    </citation>
    <scope>NUCLEOTIDE SEQUENCE [LARGE SCALE GENOMIC DNA]</scope>
    <source>
        <strain evidence="9">SIP3-4</strain>
    </source>
</reference>
<dbReference type="PANTHER" id="PTHR36115">
    <property type="entry name" value="PROLINE-RICH ANTIGEN HOMOLOG-RELATED"/>
    <property type="match status" value="1"/>
</dbReference>
<dbReference type="RefSeq" id="WP_015830948.1">
    <property type="nucleotide sequence ID" value="NC_012969.1"/>
</dbReference>
<evidence type="ECO:0000256" key="6">
    <source>
        <dbReference type="SAM" id="Phobius"/>
    </source>
</evidence>
<keyword evidence="4 6" id="KW-1133">Transmembrane helix</keyword>
<keyword evidence="3 6" id="KW-0812">Transmembrane</keyword>
<dbReference type="KEGG" id="mei:Msip34_2445"/>
<evidence type="ECO:0000256" key="2">
    <source>
        <dbReference type="ARBA" id="ARBA00022475"/>
    </source>
</evidence>
<dbReference type="eggNOG" id="COG1714">
    <property type="taxonomic scope" value="Bacteria"/>
</dbReference>
<evidence type="ECO:0000256" key="1">
    <source>
        <dbReference type="ARBA" id="ARBA00004651"/>
    </source>
</evidence>
<organism evidence="8 9">
    <name type="scientific">Methylovorus glucosotrophus (strain SIP3-4)</name>
    <dbReference type="NCBI Taxonomy" id="582744"/>
    <lineage>
        <taxon>Bacteria</taxon>
        <taxon>Pseudomonadati</taxon>
        <taxon>Pseudomonadota</taxon>
        <taxon>Betaproteobacteria</taxon>
        <taxon>Nitrosomonadales</taxon>
        <taxon>Methylophilaceae</taxon>
        <taxon>Methylovorus</taxon>
    </lineage>
</organism>
<feature type="transmembrane region" description="Helical" evidence="6">
    <location>
        <begin position="94"/>
        <end position="113"/>
    </location>
</feature>
<proteinExistence type="predicted"/>
<dbReference type="GO" id="GO:0005886">
    <property type="term" value="C:plasma membrane"/>
    <property type="evidence" value="ECO:0007669"/>
    <property type="project" value="UniProtKB-SubCell"/>
</dbReference>
<dbReference type="AlphaFoldDB" id="C6XAE1"/>
<keyword evidence="5 6" id="KW-0472">Membrane</keyword>
<dbReference type="Pfam" id="PF06271">
    <property type="entry name" value="RDD"/>
    <property type="match status" value="1"/>
</dbReference>
<feature type="transmembrane region" description="Helical" evidence="6">
    <location>
        <begin position="39"/>
        <end position="57"/>
    </location>
</feature>
<keyword evidence="2" id="KW-1003">Cell membrane</keyword>
<feature type="transmembrane region" description="Helical" evidence="6">
    <location>
        <begin position="133"/>
        <end position="149"/>
    </location>
</feature>
<dbReference type="HOGENOM" id="CLU_123306_0_0_4"/>
<keyword evidence="9" id="KW-1185">Reference proteome</keyword>
<evidence type="ECO:0000259" key="7">
    <source>
        <dbReference type="Pfam" id="PF06271"/>
    </source>
</evidence>
<accession>C6XAE1</accession>
<reference evidence="8 9" key="2">
    <citation type="journal article" date="2011" name="J. Bacteriol.">
        <title>Genomes of three methylotrophs from a single niche uncover genetic and metabolic divergence of Methylophilaceae.</title>
        <authorList>
            <person name="Lapidus A."/>
            <person name="Clum A."/>
            <person name="Labutti K."/>
            <person name="Kaluzhnaya M.G."/>
            <person name="Lim S."/>
            <person name="Beck D.A."/>
            <person name="Glavina Del Rio T."/>
            <person name="Nolan M."/>
            <person name="Mavromatis K."/>
            <person name="Huntemann M."/>
            <person name="Lucas S."/>
            <person name="Lidstrom M.E."/>
            <person name="Ivanova N."/>
            <person name="Chistoserdova L."/>
        </authorList>
    </citation>
    <scope>NUCLEOTIDE SEQUENCE [LARGE SCALE GENOMIC DNA]</scope>
    <source>
        <strain evidence="8 9">SIP3-4</strain>
    </source>
</reference>
<dbReference type="Proteomes" id="UP000002743">
    <property type="component" value="Chromosome"/>
</dbReference>
<dbReference type="InterPro" id="IPR010432">
    <property type="entry name" value="RDD"/>
</dbReference>
<gene>
    <name evidence="8" type="ordered locus">Msip34_2445</name>
</gene>
<evidence type="ECO:0000313" key="8">
    <source>
        <dbReference type="EMBL" id="ACT51682.1"/>
    </source>
</evidence>
<evidence type="ECO:0000256" key="3">
    <source>
        <dbReference type="ARBA" id="ARBA00022692"/>
    </source>
</evidence>
<name>C6XAE1_METGS</name>
<protein>
    <submittedName>
        <fullName evidence="8">RDD domain containing protein</fullName>
    </submittedName>
</protein>
<dbReference type="InterPro" id="IPR051791">
    <property type="entry name" value="Pra-immunoreactive"/>
</dbReference>
<evidence type="ECO:0000256" key="5">
    <source>
        <dbReference type="ARBA" id="ARBA00023136"/>
    </source>
</evidence>
<sequence length="172" mass="19428">MMYAALWRRLIAAKIDLVLLFVVAALITLPVGGGEFHHIYLFVITAVVEFLFYVYLVKRYGATPGKQLMRIRIVKVNDEAVSYREAFLRYLPELMFKICGALYILMHVLDIVGSSSDLDGGGFAAISYKPLEIAYVIWFLVDCVTILINQKKRAIHDFIAGTVVVTHAQIKQ</sequence>
<feature type="domain" description="RDD" evidence="7">
    <location>
        <begin position="3"/>
        <end position="161"/>
    </location>
</feature>
<evidence type="ECO:0000256" key="4">
    <source>
        <dbReference type="ARBA" id="ARBA00022989"/>
    </source>
</evidence>